<comment type="caution">
    <text evidence="2">The sequence shown here is derived from an EMBL/GenBank/DDBJ whole genome shotgun (WGS) entry which is preliminary data.</text>
</comment>
<sequence length="116" mass="12837">MPHRSRTVYVVEADVRQRGRRTTPALAWLRCHGLTSPRFSRKNSSAVAINSTQPSIGKSPERRVSPSESATLTRSNSAGSNRWTRNEPGLLDPTSPPTAVRWKASLPYACRPRRGA</sequence>
<reference evidence="2 3" key="1">
    <citation type="submission" date="2022-12" db="EMBL/GenBank/DDBJ databases">
        <title>Chromosome-scale assembly of the Ensete ventricosum genome.</title>
        <authorList>
            <person name="Dussert Y."/>
            <person name="Stocks J."/>
            <person name="Wendawek A."/>
            <person name="Woldeyes F."/>
            <person name="Nichols R.A."/>
            <person name="Borrell J.S."/>
        </authorList>
    </citation>
    <scope>NUCLEOTIDE SEQUENCE [LARGE SCALE GENOMIC DNA]</scope>
    <source>
        <strain evidence="3">cv. Maze</strain>
        <tissue evidence="2">Seeds</tissue>
    </source>
</reference>
<accession>A0AAV8PZU9</accession>
<name>A0AAV8PZU9_ENSVE</name>
<keyword evidence="3" id="KW-1185">Reference proteome</keyword>
<dbReference type="Proteomes" id="UP001222027">
    <property type="component" value="Unassembled WGS sequence"/>
</dbReference>
<evidence type="ECO:0000313" key="3">
    <source>
        <dbReference type="Proteomes" id="UP001222027"/>
    </source>
</evidence>
<dbReference type="EMBL" id="JAQQAF010000003">
    <property type="protein sequence ID" value="KAJ8498995.1"/>
    <property type="molecule type" value="Genomic_DNA"/>
</dbReference>
<feature type="compositionally biased region" description="Polar residues" evidence="1">
    <location>
        <begin position="42"/>
        <end position="56"/>
    </location>
</feature>
<feature type="region of interest" description="Disordered" evidence="1">
    <location>
        <begin position="39"/>
        <end position="99"/>
    </location>
</feature>
<dbReference type="AlphaFoldDB" id="A0AAV8PZU9"/>
<protein>
    <submittedName>
        <fullName evidence="2">Uncharacterized protein</fullName>
    </submittedName>
</protein>
<feature type="compositionally biased region" description="Polar residues" evidence="1">
    <location>
        <begin position="66"/>
        <end position="83"/>
    </location>
</feature>
<evidence type="ECO:0000313" key="2">
    <source>
        <dbReference type="EMBL" id="KAJ8498995.1"/>
    </source>
</evidence>
<organism evidence="2 3">
    <name type="scientific">Ensete ventricosum</name>
    <name type="common">Abyssinian banana</name>
    <name type="synonym">Musa ensete</name>
    <dbReference type="NCBI Taxonomy" id="4639"/>
    <lineage>
        <taxon>Eukaryota</taxon>
        <taxon>Viridiplantae</taxon>
        <taxon>Streptophyta</taxon>
        <taxon>Embryophyta</taxon>
        <taxon>Tracheophyta</taxon>
        <taxon>Spermatophyta</taxon>
        <taxon>Magnoliopsida</taxon>
        <taxon>Liliopsida</taxon>
        <taxon>Zingiberales</taxon>
        <taxon>Musaceae</taxon>
        <taxon>Ensete</taxon>
    </lineage>
</organism>
<gene>
    <name evidence="2" type="ORF">OPV22_009547</name>
</gene>
<evidence type="ECO:0000256" key="1">
    <source>
        <dbReference type="SAM" id="MobiDB-lite"/>
    </source>
</evidence>
<proteinExistence type="predicted"/>